<keyword evidence="5" id="KW-0408">Iron</keyword>
<dbReference type="SUPFAM" id="SSF52343">
    <property type="entry name" value="Ferredoxin reductase-like, C-terminal NADP-linked domain"/>
    <property type="match status" value="1"/>
</dbReference>
<dbReference type="Gene3D" id="2.40.30.10">
    <property type="entry name" value="Translation factors"/>
    <property type="match status" value="1"/>
</dbReference>
<feature type="domain" description="2Fe-2S ferredoxin-type" evidence="7">
    <location>
        <begin position="236"/>
        <end position="323"/>
    </location>
</feature>
<dbReference type="InterPro" id="IPR012675">
    <property type="entry name" value="Beta-grasp_dom_sf"/>
</dbReference>
<evidence type="ECO:0000256" key="2">
    <source>
        <dbReference type="ARBA" id="ARBA00022714"/>
    </source>
</evidence>
<dbReference type="InterPro" id="IPR039261">
    <property type="entry name" value="FNR_nucleotide-bd"/>
</dbReference>
<evidence type="ECO:0000256" key="4">
    <source>
        <dbReference type="ARBA" id="ARBA00023002"/>
    </source>
</evidence>
<dbReference type="AlphaFoldDB" id="A0A3P5XFR2"/>
<keyword evidence="4 9" id="KW-0560">Oxidoreductase</keyword>
<dbReference type="PANTHER" id="PTHR47354">
    <property type="entry name" value="NADH OXIDOREDUCTASE HCR"/>
    <property type="match status" value="1"/>
</dbReference>
<evidence type="ECO:0000256" key="5">
    <source>
        <dbReference type="ARBA" id="ARBA00023004"/>
    </source>
</evidence>
<evidence type="ECO:0000256" key="3">
    <source>
        <dbReference type="ARBA" id="ARBA00022723"/>
    </source>
</evidence>
<feature type="domain" description="FAD-binding FR-type" evidence="8">
    <location>
        <begin position="5"/>
        <end position="113"/>
    </location>
</feature>
<reference evidence="9 10" key="1">
    <citation type="submission" date="2018-11" db="EMBL/GenBank/DDBJ databases">
        <authorList>
            <person name="Criscuolo A."/>
        </authorList>
    </citation>
    <scope>NUCLEOTIDE SEQUENCE [LARGE SCALE GENOMIC DNA]</scope>
    <source>
        <strain evidence="9">ACIP111625</strain>
    </source>
</reference>
<dbReference type="InterPro" id="IPR017927">
    <property type="entry name" value="FAD-bd_FR_type"/>
</dbReference>
<evidence type="ECO:0000259" key="8">
    <source>
        <dbReference type="PROSITE" id="PS51384"/>
    </source>
</evidence>
<organism evidence="9 10">
    <name type="scientific">Pseudogemmobacter humi</name>
    <dbReference type="NCBI Taxonomy" id="2483812"/>
    <lineage>
        <taxon>Bacteria</taxon>
        <taxon>Pseudomonadati</taxon>
        <taxon>Pseudomonadota</taxon>
        <taxon>Alphaproteobacteria</taxon>
        <taxon>Rhodobacterales</taxon>
        <taxon>Paracoccaceae</taxon>
        <taxon>Pseudogemmobacter</taxon>
    </lineage>
</organism>
<dbReference type="GO" id="GO:0051537">
    <property type="term" value="F:2 iron, 2 sulfur cluster binding"/>
    <property type="evidence" value="ECO:0007669"/>
    <property type="project" value="UniProtKB-KW"/>
</dbReference>
<dbReference type="InterPro" id="IPR036010">
    <property type="entry name" value="2Fe-2S_ferredoxin-like_sf"/>
</dbReference>
<evidence type="ECO:0000256" key="6">
    <source>
        <dbReference type="ARBA" id="ARBA00023014"/>
    </source>
</evidence>
<dbReference type="Gene3D" id="3.10.20.30">
    <property type="match status" value="1"/>
</dbReference>
<keyword evidence="2" id="KW-0001">2Fe-2S</keyword>
<dbReference type="Proteomes" id="UP000277498">
    <property type="component" value="Unassembled WGS sequence"/>
</dbReference>
<evidence type="ECO:0000259" key="7">
    <source>
        <dbReference type="PROSITE" id="PS51085"/>
    </source>
</evidence>
<keyword evidence="10" id="KW-1185">Reference proteome</keyword>
<name>A0A3P5XFR2_9RHOB</name>
<keyword evidence="1" id="KW-0285">Flavoprotein</keyword>
<dbReference type="PRINTS" id="PR00409">
    <property type="entry name" value="PHDIOXRDTASE"/>
</dbReference>
<dbReference type="PROSITE" id="PS51384">
    <property type="entry name" value="FAD_FR"/>
    <property type="match status" value="1"/>
</dbReference>
<dbReference type="SUPFAM" id="SSF54292">
    <property type="entry name" value="2Fe-2S ferredoxin-like"/>
    <property type="match status" value="1"/>
</dbReference>
<dbReference type="GO" id="GO:0046872">
    <property type="term" value="F:metal ion binding"/>
    <property type="evidence" value="ECO:0007669"/>
    <property type="project" value="UniProtKB-KW"/>
</dbReference>
<dbReference type="InterPro" id="IPR050415">
    <property type="entry name" value="MRET"/>
</dbReference>
<accession>A0A3P5XFR2</accession>
<dbReference type="Pfam" id="PF00111">
    <property type="entry name" value="Fer2"/>
    <property type="match status" value="1"/>
</dbReference>
<dbReference type="CDD" id="cd00207">
    <property type="entry name" value="fer2"/>
    <property type="match status" value="1"/>
</dbReference>
<proteinExistence type="predicted"/>
<dbReference type="GO" id="GO:0004497">
    <property type="term" value="F:monooxygenase activity"/>
    <property type="evidence" value="ECO:0007669"/>
    <property type="project" value="UniProtKB-KW"/>
</dbReference>
<dbReference type="PROSITE" id="PS00197">
    <property type="entry name" value="2FE2S_FER_1"/>
    <property type="match status" value="1"/>
</dbReference>
<protein>
    <submittedName>
        <fullName evidence="9">Toluene-4-sulfonate monooxygenase system reductase subunit TsaB1</fullName>
        <ecNumber evidence="9">1.5.1.-</ecNumber>
    </submittedName>
</protein>
<dbReference type="Gene3D" id="3.40.50.80">
    <property type="entry name" value="Nucleotide-binding domain of ferredoxin-NADP reductase (FNR) module"/>
    <property type="match status" value="1"/>
</dbReference>
<gene>
    <name evidence="9" type="primary">tsaB1</name>
    <name evidence="9" type="ORF">XINFAN_03891</name>
</gene>
<sequence>MMGATQHIAARVARLEAAGDGILRLVLVPAGGECFPAWEPGAHVDLILPGTGRDGEPLIRQYSLCGDPADLTEYRFGILREPDGRGGSAWIHDRLQVGDEIAVSAPRNHFPFTPGEKTLFIAGGIGITPVLPMAHRAQAEGRDWQLIVAARNRGRLPFLAELAALPQDRIRCHCDDEAGMLDLPKLLSFLGAQTTVYSCGPGPLLDALQKLNEGAPWQLRIERFSAAPQAPASANRPFDVICRASGKRLHVPADMSLLQVLRQAGIKVESSCRDGVCGTCETRVLAGTPDHRDSVLSAEEREEGDYMMVCVSRACGDVLELDI</sequence>
<dbReference type="EMBL" id="UXAW01000119">
    <property type="protein sequence ID" value="VDC33577.1"/>
    <property type="molecule type" value="Genomic_DNA"/>
</dbReference>
<evidence type="ECO:0000256" key="1">
    <source>
        <dbReference type="ARBA" id="ARBA00022630"/>
    </source>
</evidence>
<evidence type="ECO:0000313" key="9">
    <source>
        <dbReference type="EMBL" id="VDC33577.1"/>
    </source>
</evidence>
<keyword evidence="3" id="KW-0479">Metal-binding</keyword>
<dbReference type="PROSITE" id="PS51085">
    <property type="entry name" value="2FE2S_FER_2"/>
    <property type="match status" value="1"/>
</dbReference>
<keyword evidence="6" id="KW-0411">Iron-sulfur</keyword>
<keyword evidence="9" id="KW-0503">Monooxygenase</keyword>
<evidence type="ECO:0000313" key="10">
    <source>
        <dbReference type="Proteomes" id="UP000277498"/>
    </source>
</evidence>
<dbReference type="InterPro" id="IPR006058">
    <property type="entry name" value="2Fe2S_fd_BS"/>
</dbReference>
<dbReference type="PANTHER" id="PTHR47354:SF1">
    <property type="entry name" value="CARNITINE MONOOXYGENASE REDUCTASE SUBUNIT"/>
    <property type="match status" value="1"/>
</dbReference>
<dbReference type="CDD" id="cd06185">
    <property type="entry name" value="PDR_like"/>
    <property type="match status" value="1"/>
</dbReference>
<dbReference type="InterPro" id="IPR001041">
    <property type="entry name" value="2Fe-2S_ferredoxin-type"/>
</dbReference>
<dbReference type="SUPFAM" id="SSF63380">
    <property type="entry name" value="Riboflavin synthase domain-like"/>
    <property type="match status" value="1"/>
</dbReference>
<dbReference type="EC" id="1.5.1.-" evidence="9"/>
<dbReference type="InterPro" id="IPR017938">
    <property type="entry name" value="Riboflavin_synthase-like_b-brl"/>
</dbReference>